<dbReference type="KEGG" id="bic:LMTR13_09105"/>
<protein>
    <submittedName>
        <fullName evidence="1">Uncharacterized protein</fullName>
    </submittedName>
</protein>
<name>A0A1B1UC26_9BRAD</name>
<reference evidence="1 2" key="1">
    <citation type="submission" date="2016-07" db="EMBL/GenBank/DDBJ databases">
        <title>Complete genome sequence of Bradyrhizobium icense LMTR 13T, a potential inoculant strain isolated from lima bean (Phaseolus lunatus) in Peru.</title>
        <authorList>
            <person name="Ormeno-Orrillo E."/>
            <person name="Duran D."/>
            <person name="Rogel M.A."/>
            <person name="Rey L."/>
            <person name="Imperial J."/>
            <person name="Ruiz-Argueso T."/>
            <person name="Martinez-Romero E."/>
        </authorList>
    </citation>
    <scope>NUCLEOTIDE SEQUENCE [LARGE SCALE GENOMIC DNA]</scope>
    <source>
        <strain evidence="1 2">LMTR 13</strain>
    </source>
</reference>
<sequence>MRVDQLLQVEYVLVVDWDIEACNSDNLDQFRAKIAFQASSTEPAAATLLRSRQELNLQRGGSRLRLLGRGRLGLRHGSPSATEP</sequence>
<dbReference type="Proteomes" id="UP000092839">
    <property type="component" value="Chromosome"/>
</dbReference>
<evidence type="ECO:0000313" key="1">
    <source>
        <dbReference type="EMBL" id="ANW00303.1"/>
    </source>
</evidence>
<proteinExistence type="predicted"/>
<accession>A0A1B1UC26</accession>
<dbReference type="AlphaFoldDB" id="A0A1B1UC26"/>
<evidence type="ECO:0000313" key="2">
    <source>
        <dbReference type="Proteomes" id="UP000092839"/>
    </source>
</evidence>
<dbReference type="EMBL" id="CP016428">
    <property type="protein sequence ID" value="ANW00303.1"/>
    <property type="molecule type" value="Genomic_DNA"/>
</dbReference>
<keyword evidence="2" id="KW-1185">Reference proteome</keyword>
<organism evidence="1 2">
    <name type="scientific">Bradyrhizobium icense</name>
    <dbReference type="NCBI Taxonomy" id="1274631"/>
    <lineage>
        <taxon>Bacteria</taxon>
        <taxon>Pseudomonadati</taxon>
        <taxon>Pseudomonadota</taxon>
        <taxon>Alphaproteobacteria</taxon>
        <taxon>Hyphomicrobiales</taxon>
        <taxon>Nitrobacteraceae</taxon>
        <taxon>Bradyrhizobium</taxon>
    </lineage>
</organism>
<gene>
    <name evidence="1" type="ORF">LMTR13_09105</name>
</gene>